<sequence length="54" mass="5683">MRPGSTGEVQRYADVGNHKAQEGNTLTGDDITGDFNEAPNPVLNPAGRQLAQSS</sequence>
<dbReference type="Proteomes" id="UP000194225">
    <property type="component" value="Unassembled WGS sequence"/>
</dbReference>
<keyword evidence="3" id="KW-1185">Reference proteome</keyword>
<proteinExistence type="predicted"/>
<protein>
    <submittedName>
        <fullName evidence="2">Uncharacterized protein</fullName>
    </submittedName>
</protein>
<accession>A0ABX3XTV8</accession>
<organism evidence="2 3">
    <name type="scientific">Streptomyces platensis</name>
    <dbReference type="NCBI Taxonomy" id="58346"/>
    <lineage>
        <taxon>Bacteria</taxon>
        <taxon>Bacillati</taxon>
        <taxon>Actinomycetota</taxon>
        <taxon>Actinomycetes</taxon>
        <taxon>Kitasatosporales</taxon>
        <taxon>Streptomycetaceae</taxon>
        <taxon>Streptomyces</taxon>
    </lineage>
</organism>
<gene>
    <name evidence="2" type="ORF">BG653_04747</name>
</gene>
<evidence type="ECO:0000313" key="2">
    <source>
        <dbReference type="EMBL" id="OSY42587.1"/>
    </source>
</evidence>
<feature type="region of interest" description="Disordered" evidence="1">
    <location>
        <begin position="1"/>
        <end position="54"/>
    </location>
</feature>
<dbReference type="EMBL" id="MIGA01000035">
    <property type="protein sequence ID" value="OSY42587.1"/>
    <property type="molecule type" value="Genomic_DNA"/>
</dbReference>
<name>A0ABX3XTV8_STRPT</name>
<evidence type="ECO:0000256" key="1">
    <source>
        <dbReference type="SAM" id="MobiDB-lite"/>
    </source>
</evidence>
<reference evidence="2 3" key="1">
    <citation type="submission" date="2016-09" db="EMBL/GenBank/DDBJ databases">
        <title>Streptomyces platensis DSM40041, a candidate organism with high potential of specific P450 cytochromes.</title>
        <authorList>
            <person name="Grumaz C."/>
            <person name="Vainshtein Y."/>
            <person name="Kirstahler P."/>
            <person name="Sohn K."/>
        </authorList>
    </citation>
    <scope>NUCLEOTIDE SEQUENCE [LARGE SCALE GENOMIC DNA]</scope>
    <source>
        <strain evidence="2 3">DSM 40041</strain>
    </source>
</reference>
<evidence type="ECO:0000313" key="3">
    <source>
        <dbReference type="Proteomes" id="UP000194225"/>
    </source>
</evidence>
<comment type="caution">
    <text evidence="2">The sequence shown here is derived from an EMBL/GenBank/DDBJ whole genome shotgun (WGS) entry which is preliminary data.</text>
</comment>